<evidence type="ECO:0000313" key="18">
    <source>
        <dbReference type="Proteomes" id="UP001142393"/>
    </source>
</evidence>
<keyword evidence="11" id="KW-0443">Lipid metabolism</keyword>
<keyword evidence="7" id="KW-0378">Hydrolase</keyword>
<dbReference type="InterPro" id="IPR029058">
    <property type="entry name" value="AB_hydrolase_fold"/>
</dbReference>
<dbReference type="CDD" id="cd00519">
    <property type="entry name" value="Lipase_3"/>
    <property type="match status" value="1"/>
</dbReference>
<evidence type="ECO:0000313" key="16">
    <source>
        <dbReference type="EMBL" id="KAJ3738904.1"/>
    </source>
</evidence>
<keyword evidence="18" id="KW-1185">Reference proteome</keyword>
<dbReference type="GO" id="GO:0046340">
    <property type="term" value="P:diacylglycerol catabolic process"/>
    <property type="evidence" value="ECO:0007669"/>
    <property type="project" value="TreeGrafter"/>
</dbReference>
<gene>
    <name evidence="16" type="ORF">DFH05DRAFT_1515723</name>
    <name evidence="17" type="ORF">F5890DRAFT_1593156</name>
</gene>
<dbReference type="Proteomes" id="UP001142393">
    <property type="component" value="Unassembled WGS sequence"/>
</dbReference>
<evidence type="ECO:0000259" key="15">
    <source>
        <dbReference type="Pfam" id="PF01764"/>
    </source>
</evidence>
<reference evidence="16 18" key="3">
    <citation type="journal article" date="2023" name="Proc. Natl. Acad. Sci. U.S.A.">
        <title>A global phylogenomic analysis of the shiitake genus Lentinula.</title>
        <authorList>
            <person name="Sierra-Patev S."/>
            <person name="Min B."/>
            <person name="Naranjo-Ortiz M."/>
            <person name="Looney B."/>
            <person name="Konkel Z."/>
            <person name="Slot J.C."/>
            <person name="Sakamoto Y."/>
            <person name="Steenwyk J.L."/>
            <person name="Rokas A."/>
            <person name="Carro J."/>
            <person name="Camarero S."/>
            <person name="Ferreira P."/>
            <person name="Molpeceres G."/>
            <person name="Ruiz-Duenas F.J."/>
            <person name="Serrano A."/>
            <person name="Henrissat B."/>
            <person name="Drula E."/>
            <person name="Hughes K.W."/>
            <person name="Mata J.L."/>
            <person name="Ishikawa N.K."/>
            <person name="Vargas-Isla R."/>
            <person name="Ushijima S."/>
            <person name="Smith C.A."/>
            <person name="Donoghue J."/>
            <person name="Ahrendt S."/>
            <person name="Andreopoulos W."/>
            <person name="He G."/>
            <person name="LaButti K."/>
            <person name="Lipzen A."/>
            <person name="Ng V."/>
            <person name="Riley R."/>
            <person name="Sandor L."/>
            <person name="Barry K."/>
            <person name="Martinez A.T."/>
            <person name="Xiao Y."/>
            <person name="Gibbons J.G."/>
            <person name="Terashima K."/>
            <person name="Grigoriev I.V."/>
            <person name="Hibbett D."/>
        </authorList>
    </citation>
    <scope>NUCLEOTIDE SEQUENCE [LARGE SCALE GENOMIC DNA]</scope>
    <source>
        <strain evidence="16 18">TFB7810</strain>
    </source>
</reference>
<evidence type="ECO:0000256" key="13">
    <source>
        <dbReference type="ARBA" id="ARBA00024531"/>
    </source>
</evidence>
<name>A0A9W8TSW5_9AGAR</name>
<keyword evidence="9" id="KW-0442">Lipid degradation</keyword>
<evidence type="ECO:0000256" key="9">
    <source>
        <dbReference type="ARBA" id="ARBA00022963"/>
    </source>
</evidence>
<dbReference type="PANTHER" id="PTHR45792:SF8">
    <property type="entry name" value="DIACYLGLYCEROL LIPASE-ALPHA"/>
    <property type="match status" value="1"/>
</dbReference>
<evidence type="ECO:0000313" key="17">
    <source>
        <dbReference type="EMBL" id="KAJ3984271.1"/>
    </source>
</evidence>
<evidence type="ECO:0000256" key="10">
    <source>
        <dbReference type="ARBA" id="ARBA00022989"/>
    </source>
</evidence>
<organism evidence="16 18">
    <name type="scientific">Lentinula detonsa</name>
    <dbReference type="NCBI Taxonomy" id="2804962"/>
    <lineage>
        <taxon>Eukaryota</taxon>
        <taxon>Fungi</taxon>
        <taxon>Dikarya</taxon>
        <taxon>Basidiomycota</taxon>
        <taxon>Agaricomycotina</taxon>
        <taxon>Agaricomycetes</taxon>
        <taxon>Agaricomycetidae</taxon>
        <taxon>Agaricales</taxon>
        <taxon>Marasmiineae</taxon>
        <taxon>Omphalotaceae</taxon>
        <taxon>Lentinula</taxon>
    </lineage>
</organism>
<comment type="cofactor">
    <cofactor evidence="1">
        <name>Ca(2+)</name>
        <dbReference type="ChEBI" id="CHEBI:29108"/>
    </cofactor>
</comment>
<dbReference type="GO" id="GO:0019369">
    <property type="term" value="P:arachidonate metabolic process"/>
    <property type="evidence" value="ECO:0007669"/>
    <property type="project" value="TreeGrafter"/>
</dbReference>
<evidence type="ECO:0000256" key="4">
    <source>
        <dbReference type="ARBA" id="ARBA00022553"/>
    </source>
</evidence>
<evidence type="ECO:0000256" key="2">
    <source>
        <dbReference type="ARBA" id="ARBA00004651"/>
    </source>
</evidence>
<keyword evidence="8" id="KW-0106">Calcium</keyword>
<dbReference type="Pfam" id="PF01764">
    <property type="entry name" value="Lipase_3"/>
    <property type="match status" value="1"/>
</dbReference>
<reference evidence="17" key="1">
    <citation type="submission" date="2022-08" db="EMBL/GenBank/DDBJ databases">
        <authorList>
            <consortium name="DOE Joint Genome Institute"/>
            <person name="Min B."/>
            <person name="Riley R."/>
            <person name="Sierra-Patev S."/>
            <person name="Naranjo-Ortiz M."/>
            <person name="Looney B."/>
            <person name="Konkel Z."/>
            <person name="Slot J.C."/>
            <person name="Sakamoto Y."/>
            <person name="Steenwyk J.L."/>
            <person name="Rokas A."/>
            <person name="Carro J."/>
            <person name="Camarero S."/>
            <person name="Ferreira P."/>
            <person name="Molpeceres G."/>
            <person name="Ruiz-Duenas F.J."/>
            <person name="Serrano A."/>
            <person name="Henrissat B."/>
            <person name="Drula E."/>
            <person name="Hughes K.W."/>
            <person name="Mata J.L."/>
            <person name="Ishikawa N.K."/>
            <person name="Vargas-Isla R."/>
            <person name="Ushijima S."/>
            <person name="Smith C.A."/>
            <person name="Ahrendt S."/>
            <person name="Andreopoulos W."/>
            <person name="He G."/>
            <person name="Labutti K."/>
            <person name="Lipzen A."/>
            <person name="Ng V."/>
            <person name="Sandor L."/>
            <person name="Barry K."/>
            <person name="Martinez A.T."/>
            <person name="Xiao Y."/>
            <person name="Gibbons J.G."/>
            <person name="Terashima K."/>
            <person name="Hibbett D.S."/>
            <person name="Grigoriev I.V."/>
        </authorList>
    </citation>
    <scope>NUCLEOTIDE SEQUENCE</scope>
    <source>
        <strain evidence="17">TFB7829</strain>
    </source>
</reference>
<dbReference type="EC" id="3.1.1.116" evidence="14"/>
<dbReference type="EMBL" id="MU801994">
    <property type="protein sequence ID" value="KAJ3984271.1"/>
    <property type="molecule type" value="Genomic_DNA"/>
</dbReference>
<comment type="caution">
    <text evidence="16">The sequence shown here is derived from an EMBL/GenBank/DDBJ whole genome shotgun (WGS) entry which is preliminary data.</text>
</comment>
<evidence type="ECO:0000256" key="7">
    <source>
        <dbReference type="ARBA" id="ARBA00022801"/>
    </source>
</evidence>
<evidence type="ECO:0000256" key="11">
    <source>
        <dbReference type="ARBA" id="ARBA00023098"/>
    </source>
</evidence>
<evidence type="ECO:0000256" key="5">
    <source>
        <dbReference type="ARBA" id="ARBA00022692"/>
    </source>
</evidence>
<evidence type="ECO:0000256" key="1">
    <source>
        <dbReference type="ARBA" id="ARBA00001913"/>
    </source>
</evidence>
<accession>A0A9W8TSW5</accession>
<keyword evidence="10" id="KW-1133">Transmembrane helix</keyword>
<sequence>MVNNWDVYSRRGLDLASSAASFGFSAAKTGTKLGFALTRGIASSAVGVSTTVVDLALFGGITVTRPIVGGAVSAAIGLAEQLTLAPIHLGEYITSASVAIAHSSINVLSVIFPGSHEASFSLASFIALVKREWTRPVDDENLPEKQFGPASIGRAVIAWAALQGVTQEWQERGWFKYLREIDVRTSLKPLDSLRNRKDSRIRVTSDVIFPGNLGQIVAADIGEAPKNAQNTFTSTTSNRGVQIAKVARLSRQLSNTEMKIELRRLSKMVLAGYGGASLLFFGIPLSSPSGGKIPSSSPQAKAEEAQLTNAVNASEAEAEGDGSRPKIIQEEEYSWWDVLLGRHDHDILAKSANNPNDRIKTEIKIGREHLMPRFWVLTDHSRAQVVLILRGTMSLNEIAVDLTCEPEEFEPATTAVAEDPAPGYYDFPRQDSASSIQSSRRYLVHSGMLRMARAMGDVGKPVQLAVHEALYRNPDYGLVMCGHSLGAGVAAMLGLMWADPKTCLTVRSSGLPIDRKVSVYCFAPPALTDASLGKLAENLIVSFVYSHDVVSRLSLGSVRNLKNAASWLCEANESHSQDAGFNVVTARASKWKAGKGTADDPHWFIAVRKTLEANMRMSNTFPPGRVLWALRESDLHPSHRTDTSKNSDKLRLFEVLDVAAVFSQIVFAKDMLGAHMPHKYDSVLHDLL</sequence>
<evidence type="ECO:0000256" key="8">
    <source>
        <dbReference type="ARBA" id="ARBA00022837"/>
    </source>
</evidence>
<dbReference type="SUPFAM" id="SSF53474">
    <property type="entry name" value="alpha/beta-Hydrolases"/>
    <property type="match status" value="1"/>
</dbReference>
<comment type="subcellular location">
    <subcellularLocation>
        <location evidence="2">Cell membrane</location>
        <topology evidence="2">Multi-pass membrane protein</topology>
    </subcellularLocation>
</comment>
<evidence type="ECO:0000256" key="6">
    <source>
        <dbReference type="ARBA" id="ARBA00022723"/>
    </source>
</evidence>
<protein>
    <recommendedName>
        <fullName evidence="14">sn-1-specific diacylglycerol lipase</fullName>
        <ecNumber evidence="14">3.1.1.116</ecNumber>
    </recommendedName>
</protein>
<evidence type="ECO:0000256" key="3">
    <source>
        <dbReference type="ARBA" id="ARBA00022475"/>
    </source>
</evidence>
<dbReference type="Gene3D" id="3.40.50.1820">
    <property type="entry name" value="alpha/beta hydrolase"/>
    <property type="match status" value="1"/>
</dbReference>
<reference evidence="16" key="2">
    <citation type="submission" date="2022-08" db="EMBL/GenBank/DDBJ databases">
        <authorList>
            <consortium name="DOE Joint Genome Institute"/>
            <person name="Min B."/>
            <person name="Sierra-Patev S."/>
            <person name="Naranjo-Ortiz M."/>
            <person name="Looney B."/>
            <person name="Konkel Z."/>
            <person name="Slot J.C."/>
            <person name="Sakamoto Y."/>
            <person name="Steenwyk J.L."/>
            <person name="Rokas A."/>
            <person name="Carro J."/>
            <person name="Camarero S."/>
            <person name="Ferreira P."/>
            <person name="Molpeceres G."/>
            <person name="Ruiz-duenas F.J."/>
            <person name="Serrano A."/>
            <person name="Henrissat B."/>
            <person name="Drula E."/>
            <person name="Hughes K.W."/>
            <person name="Mata J.L."/>
            <person name="Ishikawa N.K."/>
            <person name="Vargas-Isla R."/>
            <person name="Ushijima S."/>
            <person name="Smith C.A."/>
            <person name="Ahrendt S."/>
            <person name="Andreopoulos W."/>
            <person name="He G."/>
            <person name="LaButti K."/>
            <person name="Lipzen A."/>
            <person name="Ng V."/>
            <person name="Riley R."/>
            <person name="Sandor L."/>
            <person name="Barry K."/>
            <person name="Martinez A.T."/>
            <person name="Xiao Y."/>
            <person name="Gibbons J.G."/>
            <person name="Terashima K."/>
            <person name="Hibbett D.S."/>
            <person name="Grigoriev I.V."/>
        </authorList>
    </citation>
    <scope>NUCLEOTIDE SEQUENCE</scope>
    <source>
        <strain evidence="16">TFB7810</strain>
    </source>
</reference>
<dbReference type="InterPro" id="IPR052214">
    <property type="entry name" value="DAG_Lipase-Related"/>
</dbReference>
<evidence type="ECO:0000256" key="14">
    <source>
        <dbReference type="ARBA" id="ARBA00026104"/>
    </source>
</evidence>
<dbReference type="Proteomes" id="UP001163850">
    <property type="component" value="Unassembled WGS sequence"/>
</dbReference>
<dbReference type="InterPro" id="IPR002921">
    <property type="entry name" value="Fungal_lipase-type"/>
</dbReference>
<dbReference type="EMBL" id="JANVFU010000021">
    <property type="protein sequence ID" value="KAJ3738904.1"/>
    <property type="molecule type" value="Genomic_DNA"/>
</dbReference>
<dbReference type="GO" id="GO:0046872">
    <property type="term" value="F:metal ion binding"/>
    <property type="evidence" value="ECO:0007669"/>
    <property type="project" value="UniProtKB-KW"/>
</dbReference>
<dbReference type="PANTHER" id="PTHR45792">
    <property type="entry name" value="DIACYLGLYCEROL LIPASE HOMOLOG-RELATED"/>
    <property type="match status" value="1"/>
</dbReference>
<dbReference type="AlphaFoldDB" id="A0A9W8TSW5"/>
<keyword evidence="3" id="KW-1003">Cell membrane</keyword>
<evidence type="ECO:0000256" key="12">
    <source>
        <dbReference type="ARBA" id="ARBA00023136"/>
    </source>
</evidence>
<comment type="catalytic activity">
    <reaction evidence="13">
        <text>a 1,2-diacyl-sn-glycerol + H2O = a 2-acylglycerol + a fatty acid + H(+)</text>
        <dbReference type="Rhea" id="RHEA:33275"/>
        <dbReference type="ChEBI" id="CHEBI:15377"/>
        <dbReference type="ChEBI" id="CHEBI:15378"/>
        <dbReference type="ChEBI" id="CHEBI:17389"/>
        <dbReference type="ChEBI" id="CHEBI:17815"/>
        <dbReference type="ChEBI" id="CHEBI:28868"/>
        <dbReference type="EC" id="3.1.1.116"/>
    </reaction>
    <physiologicalReaction direction="left-to-right" evidence="13">
        <dbReference type="Rhea" id="RHEA:33276"/>
    </physiologicalReaction>
</comment>
<accession>A0AA38PZW9</accession>
<dbReference type="GO" id="GO:0005886">
    <property type="term" value="C:plasma membrane"/>
    <property type="evidence" value="ECO:0007669"/>
    <property type="project" value="UniProtKB-SubCell"/>
</dbReference>
<keyword evidence="5" id="KW-0812">Transmembrane</keyword>
<feature type="domain" description="Fungal lipase-type" evidence="15">
    <location>
        <begin position="386"/>
        <end position="554"/>
    </location>
</feature>
<dbReference type="GO" id="GO:0016298">
    <property type="term" value="F:lipase activity"/>
    <property type="evidence" value="ECO:0007669"/>
    <property type="project" value="TreeGrafter"/>
</dbReference>
<proteinExistence type="predicted"/>
<keyword evidence="4" id="KW-0597">Phosphoprotein</keyword>
<keyword evidence="12" id="KW-0472">Membrane</keyword>
<keyword evidence="6" id="KW-0479">Metal-binding</keyword>